<dbReference type="Proteomes" id="UP000292340">
    <property type="component" value="Unassembled WGS sequence"/>
</dbReference>
<accession>A0AB37WIG0</accession>
<dbReference type="EMBL" id="PDXB01000011">
    <property type="protein sequence ID" value="RYN29489.1"/>
    <property type="molecule type" value="Genomic_DNA"/>
</dbReference>
<proteinExistence type="predicted"/>
<name>A0AB37WIG0_9PLEO</name>
<comment type="caution">
    <text evidence="1">The sequence shown here is derived from an EMBL/GenBank/DDBJ whole genome shotgun (WGS) entry which is preliminary data.</text>
</comment>
<dbReference type="Gene3D" id="1.25.40.20">
    <property type="entry name" value="Ankyrin repeat-containing domain"/>
    <property type="match status" value="1"/>
</dbReference>
<evidence type="ECO:0000313" key="2">
    <source>
        <dbReference type="Proteomes" id="UP000292340"/>
    </source>
</evidence>
<evidence type="ECO:0008006" key="3">
    <source>
        <dbReference type="Google" id="ProtNLM"/>
    </source>
</evidence>
<evidence type="ECO:0000313" key="1">
    <source>
        <dbReference type="EMBL" id="RYN29489.1"/>
    </source>
</evidence>
<sequence length="95" mass="10534">MTKQFHFEANLSEQKDSQHVLGGTALVAVCQANWEEAMELLLEEQANPEPTTTLGSLPLHYPAVNNSVDVRKKLLAHKVESDIGTNDCIDMTKLE</sequence>
<dbReference type="InterPro" id="IPR002110">
    <property type="entry name" value="Ankyrin_rpt"/>
</dbReference>
<dbReference type="SUPFAM" id="SSF48403">
    <property type="entry name" value="Ankyrin repeat"/>
    <property type="match status" value="1"/>
</dbReference>
<reference evidence="1" key="1">
    <citation type="submission" date="2017-10" db="EMBL/GenBank/DDBJ databases">
        <authorList>
            <person name="Armitage A.D."/>
            <person name="Barbara D.J."/>
            <person name="Woodhall J.W."/>
            <person name="Sreenivasaprasad S."/>
            <person name="Lane C.R."/>
            <person name="Clarkson J.P."/>
            <person name="Harrison R.J."/>
        </authorList>
    </citation>
    <scope>NUCLEOTIDE SEQUENCE</scope>
    <source>
        <strain evidence="1">FERA 1164</strain>
    </source>
</reference>
<protein>
    <recommendedName>
        <fullName evidence="3">Ankyrin repeat protein</fullName>
    </recommendedName>
</protein>
<dbReference type="Pfam" id="PF12796">
    <property type="entry name" value="Ank_2"/>
    <property type="match status" value="1"/>
</dbReference>
<reference evidence="1" key="2">
    <citation type="journal article" date="2019" name="bioRxiv">
        <title>Genomics, evolutionary history and diagnostics of the Alternaria alternata species group including apple and Asian pear pathotypes.</title>
        <authorList>
            <person name="Armitage A.D."/>
            <person name="Cockerton H.M."/>
            <person name="Sreenivasaprasad S."/>
            <person name="Woodhall J.W."/>
            <person name="Lane C.R."/>
            <person name="Harrison R.J."/>
            <person name="Clarkson J.P."/>
        </authorList>
    </citation>
    <scope>NUCLEOTIDE SEQUENCE</scope>
    <source>
        <strain evidence="1">FERA 1164</strain>
    </source>
</reference>
<gene>
    <name evidence="1" type="ORF">AA0115_g5400</name>
</gene>
<dbReference type="AlphaFoldDB" id="A0AB37WIG0"/>
<organism evidence="1 2">
    <name type="scientific">Alternaria tenuissima</name>
    <dbReference type="NCBI Taxonomy" id="119927"/>
    <lineage>
        <taxon>Eukaryota</taxon>
        <taxon>Fungi</taxon>
        <taxon>Dikarya</taxon>
        <taxon>Ascomycota</taxon>
        <taxon>Pezizomycotina</taxon>
        <taxon>Dothideomycetes</taxon>
        <taxon>Pleosporomycetidae</taxon>
        <taxon>Pleosporales</taxon>
        <taxon>Pleosporineae</taxon>
        <taxon>Pleosporaceae</taxon>
        <taxon>Alternaria</taxon>
        <taxon>Alternaria sect. Alternaria</taxon>
        <taxon>Alternaria alternata complex</taxon>
    </lineage>
</organism>
<dbReference type="InterPro" id="IPR036770">
    <property type="entry name" value="Ankyrin_rpt-contain_sf"/>
</dbReference>